<proteinExistence type="predicted"/>
<dbReference type="AlphaFoldDB" id="A0A7G5FHX3"/>
<dbReference type="EMBL" id="CP059833">
    <property type="protein sequence ID" value="QMV86214.1"/>
    <property type="molecule type" value="Genomic_DNA"/>
</dbReference>
<dbReference type="Proteomes" id="UP000515570">
    <property type="component" value="Chromosome"/>
</dbReference>
<organism evidence="1 2">
    <name type="scientific">Corynebacterium hindlerae</name>
    <dbReference type="NCBI Taxonomy" id="699041"/>
    <lineage>
        <taxon>Bacteria</taxon>
        <taxon>Bacillati</taxon>
        <taxon>Actinomycetota</taxon>
        <taxon>Actinomycetes</taxon>
        <taxon>Mycobacteriales</taxon>
        <taxon>Corynebacteriaceae</taxon>
        <taxon>Corynebacterium</taxon>
    </lineage>
</organism>
<evidence type="ECO:0000313" key="1">
    <source>
        <dbReference type="EMBL" id="QMV86214.1"/>
    </source>
</evidence>
<protein>
    <submittedName>
        <fullName evidence="1">Uncharacterized protein</fullName>
    </submittedName>
</protein>
<accession>A0A7G5FHX3</accession>
<keyword evidence="2" id="KW-1185">Reference proteome</keyword>
<name>A0A7G5FHX3_9CORY</name>
<dbReference type="RefSeq" id="WP_182387024.1">
    <property type="nucleotide sequence ID" value="NZ_CP059833.1"/>
</dbReference>
<evidence type="ECO:0000313" key="2">
    <source>
        <dbReference type="Proteomes" id="UP000515570"/>
    </source>
</evidence>
<gene>
    <name evidence="1" type="ORF">HW450_05770</name>
</gene>
<sequence>MGRLLLLILIIAAIYLLWKAFAPTSLGGAPRPQQRPMIKGPDDDEDFLWKIEKERFKKRREEEWRREQEKRDNQDS</sequence>
<reference evidence="1 2" key="1">
    <citation type="submission" date="2020-07" db="EMBL/GenBank/DDBJ databases">
        <title>non toxigenic Corynebacterium sp. nov from a clinical source.</title>
        <authorList>
            <person name="Bernier A.-M."/>
            <person name="Bernard K."/>
        </authorList>
    </citation>
    <scope>NUCLEOTIDE SEQUENCE [LARGE SCALE GENOMIC DNA]</scope>
    <source>
        <strain evidence="2">NML 93-0612</strain>
    </source>
</reference>